<dbReference type="CDD" id="cd16913">
    <property type="entry name" value="YkuD_like"/>
    <property type="match status" value="1"/>
</dbReference>
<dbReference type="PROSITE" id="PS52029">
    <property type="entry name" value="LD_TPASE"/>
    <property type="match status" value="1"/>
</dbReference>
<dbReference type="InterPro" id="IPR032710">
    <property type="entry name" value="NTF2-like_dom_sf"/>
</dbReference>
<dbReference type="GO" id="GO:0016740">
    <property type="term" value="F:transferase activity"/>
    <property type="evidence" value="ECO:0007669"/>
    <property type="project" value="UniProtKB-KW"/>
</dbReference>
<protein>
    <submittedName>
        <fullName evidence="7">Putative periplasmic protein</fullName>
    </submittedName>
</protein>
<sequence length="285" mass="32838">MDADLANQKYWNSYIQDIDTSFGYIESYKNILACDKSNSTLTLYTKDMNKSFVNIKGYSAFTGEAKGDKVREGDLKTPIGIYKLVKKLSKVDSFYGPMAFVTSYPNSYDKYRGHNGSGIWIHGLPLAQERDSYTKGCIAINNQSIECLDRHMNIEETILIISEETQQKNISKESLSNILAQLYAWRYAWLYNDITAYLDFYDDSFLRFDGMNLNNFTQYKTRVFNKNETKTILFNGINVIPYPGTNDMYKVTFSEIYKSSSFSFTGNKVLILKLQDSKIKIITEK</sequence>
<dbReference type="PANTHER" id="PTHR36699:SF1">
    <property type="entry name" value="L,D-TRANSPEPTIDASE YAFK-RELATED"/>
    <property type="match status" value="1"/>
</dbReference>
<evidence type="ECO:0000313" key="7">
    <source>
        <dbReference type="EMBL" id="SFV63848.1"/>
    </source>
</evidence>
<dbReference type="AlphaFoldDB" id="A0A1W1CDF3"/>
<dbReference type="SUPFAM" id="SSF54427">
    <property type="entry name" value="NTF2-like"/>
    <property type="match status" value="1"/>
</dbReference>
<dbReference type="UniPathway" id="UPA00219"/>
<organism evidence="7">
    <name type="scientific">hydrothermal vent metagenome</name>
    <dbReference type="NCBI Taxonomy" id="652676"/>
    <lineage>
        <taxon>unclassified sequences</taxon>
        <taxon>metagenomes</taxon>
        <taxon>ecological metagenomes</taxon>
    </lineage>
</organism>
<accession>A0A1W1CDF3</accession>
<dbReference type="Pfam" id="PF03734">
    <property type="entry name" value="YkuD"/>
    <property type="match status" value="1"/>
</dbReference>
<evidence type="ECO:0000259" key="6">
    <source>
        <dbReference type="PROSITE" id="PS52029"/>
    </source>
</evidence>
<dbReference type="InterPro" id="IPR056203">
    <property type="entry name" value="Cds6_C"/>
</dbReference>
<dbReference type="InterPro" id="IPR005490">
    <property type="entry name" value="LD_TPept_cat_dom"/>
</dbReference>
<keyword evidence="4" id="KW-0573">Peptidoglycan synthesis</keyword>
<evidence type="ECO:0000256" key="1">
    <source>
        <dbReference type="ARBA" id="ARBA00004752"/>
    </source>
</evidence>
<keyword evidence="2" id="KW-0808">Transferase</keyword>
<dbReference type="GO" id="GO:0009252">
    <property type="term" value="P:peptidoglycan biosynthetic process"/>
    <property type="evidence" value="ECO:0007669"/>
    <property type="project" value="UniProtKB-UniPathway"/>
</dbReference>
<dbReference type="EMBL" id="FPHF01000072">
    <property type="protein sequence ID" value="SFV63848.1"/>
    <property type="molecule type" value="Genomic_DNA"/>
</dbReference>
<evidence type="ECO:0000256" key="3">
    <source>
        <dbReference type="ARBA" id="ARBA00022960"/>
    </source>
</evidence>
<name>A0A1W1CDF3_9ZZZZ</name>
<dbReference type="SUPFAM" id="SSF141523">
    <property type="entry name" value="L,D-transpeptidase catalytic domain-like"/>
    <property type="match status" value="1"/>
</dbReference>
<keyword evidence="3" id="KW-0133">Cell shape</keyword>
<reference evidence="7" key="1">
    <citation type="submission" date="2016-10" db="EMBL/GenBank/DDBJ databases">
        <authorList>
            <person name="de Groot N.N."/>
        </authorList>
    </citation>
    <scope>NUCLEOTIDE SEQUENCE</scope>
</reference>
<feature type="domain" description="L,D-TPase catalytic" evidence="6">
    <location>
        <begin position="30"/>
        <end position="161"/>
    </location>
</feature>
<dbReference type="GO" id="GO:0008360">
    <property type="term" value="P:regulation of cell shape"/>
    <property type="evidence" value="ECO:0007669"/>
    <property type="project" value="UniProtKB-KW"/>
</dbReference>
<evidence type="ECO:0000256" key="4">
    <source>
        <dbReference type="ARBA" id="ARBA00022984"/>
    </source>
</evidence>
<dbReference type="PANTHER" id="PTHR36699">
    <property type="entry name" value="LD-TRANSPEPTIDASE"/>
    <property type="match status" value="1"/>
</dbReference>
<evidence type="ECO:0000256" key="2">
    <source>
        <dbReference type="ARBA" id="ARBA00022679"/>
    </source>
</evidence>
<keyword evidence="5" id="KW-0961">Cell wall biogenesis/degradation</keyword>
<dbReference type="Gene3D" id="2.40.440.10">
    <property type="entry name" value="L,D-transpeptidase catalytic domain-like"/>
    <property type="match status" value="1"/>
</dbReference>
<comment type="pathway">
    <text evidence="1">Cell wall biogenesis; peptidoglycan biosynthesis.</text>
</comment>
<proteinExistence type="predicted"/>
<gene>
    <name evidence="7" type="ORF">MNB_SM-4-358</name>
</gene>
<dbReference type="InterPro" id="IPR038063">
    <property type="entry name" value="Transpep_catalytic_dom"/>
</dbReference>
<dbReference type="Pfam" id="PF24125">
    <property type="entry name" value="Cds6_C"/>
    <property type="match status" value="1"/>
</dbReference>
<evidence type="ECO:0000256" key="5">
    <source>
        <dbReference type="ARBA" id="ARBA00023316"/>
    </source>
</evidence>
<dbReference type="GO" id="GO:0071555">
    <property type="term" value="P:cell wall organization"/>
    <property type="evidence" value="ECO:0007669"/>
    <property type="project" value="UniProtKB-KW"/>
</dbReference>